<evidence type="ECO:0000313" key="1">
    <source>
        <dbReference type="EMBL" id="BBL86706.1"/>
    </source>
</evidence>
<proteinExistence type="predicted"/>
<evidence type="ECO:0000313" key="2">
    <source>
        <dbReference type="Proteomes" id="UP000503178"/>
    </source>
</evidence>
<reference evidence="1 2" key="1">
    <citation type="submission" date="2019-06" db="EMBL/GenBank/DDBJ databases">
        <title>A hidden player of endosymbiotic evolution: DNA virus triggered massive gene transfer.</title>
        <authorList>
            <person name="Matsuo M."/>
            <person name="Katahata A."/>
            <person name="Tachikawa M."/>
            <person name="Minakuchi Y."/>
            <person name="Noguchi H."/>
            <person name="Toyoda A."/>
            <person name="Fujiyama A."/>
            <person name="Suzuki Y."/>
            <person name="Satoh S."/>
            <person name="Nakayama T."/>
            <person name="Kamikawa R."/>
            <person name="Nomura M."/>
            <person name="Inagaki Y."/>
            <person name="Ishida K."/>
            <person name="Obokata J."/>
        </authorList>
    </citation>
    <scope>NUCLEOTIDE SEQUENCE [LARGE SCALE GENOMIC DNA]</scope>
    <source>
        <strain evidence="1 2">MYN1</strain>
    </source>
</reference>
<dbReference type="Proteomes" id="UP000503178">
    <property type="component" value="Mitochondrion MT"/>
</dbReference>
<dbReference type="AlphaFoldDB" id="A0A5K7W4Z8"/>
<keyword evidence="2" id="KW-1185">Reference proteome</keyword>
<accession>A0A5K7W4Z8</accession>
<sequence length="62" mass="7725">MPQLDGSVLLHSVYVEQYAWLFTILFYFGNENFSFSYFYEQKIFLNWKKLIFLWQGVYKIFY</sequence>
<geneLocation type="mitochondrion" evidence="1"/>
<gene>
    <name evidence="1" type="ORF">PMYN1_Mit42</name>
</gene>
<keyword evidence="1" id="KW-0496">Mitochondrion</keyword>
<protein>
    <submittedName>
        <fullName evidence="1">Uncharacterized protein</fullName>
    </submittedName>
</protein>
<name>A0A5K7W4Z8_9EUKA</name>
<organism evidence="1 2">
    <name type="scientific">Paulinella micropora</name>
    <dbReference type="NCBI Taxonomy" id="1928728"/>
    <lineage>
        <taxon>Eukaryota</taxon>
        <taxon>Sar</taxon>
        <taxon>Rhizaria</taxon>
        <taxon>Cercozoa</taxon>
        <taxon>Imbricatea</taxon>
        <taxon>Silicofilosea</taxon>
        <taxon>Euglyphida</taxon>
        <taxon>Paulinellidae</taxon>
        <taxon>Paulinella</taxon>
    </lineage>
</organism>
<dbReference type="EMBL" id="LC490352">
    <property type="protein sequence ID" value="BBL86706.1"/>
    <property type="molecule type" value="Genomic_DNA"/>
</dbReference>